<protein>
    <submittedName>
        <fullName evidence="6">DNA-binding protein</fullName>
    </submittedName>
</protein>
<evidence type="ECO:0000313" key="7">
    <source>
        <dbReference type="Proteomes" id="UP000076335"/>
    </source>
</evidence>
<dbReference type="InterPro" id="IPR015927">
    <property type="entry name" value="Peptidase_S24_S26A/B/C"/>
</dbReference>
<dbReference type="PANTHER" id="PTHR40661:SF3">
    <property type="entry name" value="FELS-1 PROPHAGE TRANSCRIPTIONAL REGULATOR"/>
    <property type="match status" value="1"/>
</dbReference>
<dbReference type="PANTHER" id="PTHR40661">
    <property type="match status" value="1"/>
</dbReference>
<dbReference type="RefSeq" id="WP_062952746.1">
    <property type="nucleotide sequence ID" value="NZ_CP136684.1"/>
</dbReference>
<dbReference type="SUPFAM" id="SSF51306">
    <property type="entry name" value="LexA/Signal peptidase"/>
    <property type="match status" value="1"/>
</dbReference>
<dbReference type="Gene3D" id="2.10.109.10">
    <property type="entry name" value="Umud Fragment, subunit A"/>
    <property type="match status" value="1"/>
</dbReference>
<sequence>MIRQEQIWGALDKIAEDNGLSPSGLARLAQLDPTTFNRSKRTTNQGKPRWPSTESISKVLSVANVTFQEFAQLVDGNGAGRVPVIGFAQAGNRGFFDDAGYPVGGAWEDITFPALHDPTAYGLRIAGDSMAPVFRDGDLIVVSPASNIRPQDRVVLKTTSGEVMAKELVRRGAMGVELKSLNPAYEDRYVEARDIDWIARVLWVSQ</sequence>
<proteinExistence type="predicted"/>
<feature type="region of interest" description="Disordered" evidence="4">
    <location>
        <begin position="34"/>
        <end position="53"/>
    </location>
</feature>
<dbReference type="CDD" id="cd06529">
    <property type="entry name" value="S24_LexA-like"/>
    <property type="match status" value="1"/>
</dbReference>
<keyword evidence="3" id="KW-0804">Transcription</keyword>
<dbReference type="Proteomes" id="UP000076335">
    <property type="component" value="Unassembled WGS sequence"/>
</dbReference>
<gene>
    <name evidence="6" type="ORF">AUP42_04205</name>
</gene>
<accession>A0A154L2D3</accession>
<evidence type="ECO:0000313" key="6">
    <source>
        <dbReference type="EMBL" id="KZB62168.1"/>
    </source>
</evidence>
<name>A0A154L2D3_9PROT</name>
<dbReference type="OrthoDB" id="9792157at2"/>
<feature type="domain" description="Peptidase S24/S26A/S26B/S26C" evidence="5">
    <location>
        <begin position="83"/>
        <end position="201"/>
    </location>
</feature>
<evidence type="ECO:0000256" key="1">
    <source>
        <dbReference type="ARBA" id="ARBA00023015"/>
    </source>
</evidence>
<organism evidence="6 7">
    <name type="scientific">Thalassospira lucentensis</name>
    <dbReference type="NCBI Taxonomy" id="168935"/>
    <lineage>
        <taxon>Bacteria</taxon>
        <taxon>Pseudomonadati</taxon>
        <taxon>Pseudomonadota</taxon>
        <taxon>Alphaproteobacteria</taxon>
        <taxon>Rhodospirillales</taxon>
        <taxon>Thalassospiraceae</taxon>
        <taxon>Thalassospira</taxon>
    </lineage>
</organism>
<keyword evidence="1" id="KW-0805">Transcription regulation</keyword>
<evidence type="ECO:0000256" key="3">
    <source>
        <dbReference type="ARBA" id="ARBA00023163"/>
    </source>
</evidence>
<evidence type="ECO:0000256" key="4">
    <source>
        <dbReference type="SAM" id="MobiDB-lite"/>
    </source>
</evidence>
<evidence type="ECO:0000259" key="5">
    <source>
        <dbReference type="Pfam" id="PF00717"/>
    </source>
</evidence>
<reference evidence="6 7" key="1">
    <citation type="submission" date="2015-12" db="EMBL/GenBank/DDBJ databases">
        <title>Genome sequence of Thalassospira lucentensis MCCC 1A02072.</title>
        <authorList>
            <person name="Lu L."/>
            <person name="Lai Q."/>
            <person name="Shao Z."/>
            <person name="Qian P."/>
        </authorList>
    </citation>
    <scope>NUCLEOTIDE SEQUENCE [LARGE SCALE GENOMIC DNA]</scope>
    <source>
        <strain evidence="6 7">MCCC 1A02072</strain>
    </source>
</reference>
<dbReference type="GO" id="GO:0003677">
    <property type="term" value="F:DNA binding"/>
    <property type="evidence" value="ECO:0007669"/>
    <property type="project" value="UniProtKB-KW"/>
</dbReference>
<dbReference type="AlphaFoldDB" id="A0A154L2D3"/>
<dbReference type="InterPro" id="IPR039418">
    <property type="entry name" value="LexA-like"/>
</dbReference>
<evidence type="ECO:0000256" key="2">
    <source>
        <dbReference type="ARBA" id="ARBA00023125"/>
    </source>
</evidence>
<keyword evidence="2 6" id="KW-0238">DNA-binding</keyword>
<comment type="caution">
    <text evidence="6">The sequence shown here is derived from an EMBL/GenBank/DDBJ whole genome shotgun (WGS) entry which is preliminary data.</text>
</comment>
<dbReference type="InterPro" id="IPR036286">
    <property type="entry name" value="LexA/Signal_pep-like_sf"/>
</dbReference>
<dbReference type="Pfam" id="PF00717">
    <property type="entry name" value="Peptidase_S24"/>
    <property type="match status" value="1"/>
</dbReference>
<dbReference type="EMBL" id="LPVY01000021">
    <property type="protein sequence ID" value="KZB62168.1"/>
    <property type="molecule type" value="Genomic_DNA"/>
</dbReference>